<evidence type="ECO:0000313" key="1">
    <source>
        <dbReference type="EMBL" id="SHK39353.1"/>
    </source>
</evidence>
<dbReference type="AlphaFoldDB" id="A0A1M6S3N4"/>
<dbReference type="STRING" id="1121331.SAMN02745248_02446"/>
<reference evidence="1 2" key="1">
    <citation type="submission" date="2016-11" db="EMBL/GenBank/DDBJ databases">
        <authorList>
            <person name="Jaros S."/>
            <person name="Januszkiewicz K."/>
            <person name="Wedrychowicz H."/>
        </authorList>
    </citation>
    <scope>NUCLEOTIDE SEQUENCE [LARGE SCALE GENOMIC DNA]</scope>
    <source>
        <strain evidence="1 2">DSM 3090</strain>
    </source>
</reference>
<organism evidence="1 2">
    <name type="scientific">Hathewaya proteolytica DSM 3090</name>
    <dbReference type="NCBI Taxonomy" id="1121331"/>
    <lineage>
        <taxon>Bacteria</taxon>
        <taxon>Bacillati</taxon>
        <taxon>Bacillota</taxon>
        <taxon>Clostridia</taxon>
        <taxon>Eubacteriales</taxon>
        <taxon>Clostridiaceae</taxon>
        <taxon>Hathewaya</taxon>
    </lineage>
</organism>
<dbReference type="RefSeq" id="WP_072904350.1">
    <property type="nucleotide sequence ID" value="NZ_FRAD01000025.1"/>
</dbReference>
<dbReference type="OrthoDB" id="1936799at2"/>
<sequence>MSKKIRTEEISLNIMSGTIIYIDIDTFRFLYDENDMGLVKVSFLDGEEYKHFENVFLEEDEVIVEHEDLRRVALNWIFDNVEIVAKGKVIESVKEE</sequence>
<dbReference type="EMBL" id="FRAD01000025">
    <property type="protein sequence ID" value="SHK39353.1"/>
    <property type="molecule type" value="Genomic_DNA"/>
</dbReference>
<dbReference type="Proteomes" id="UP000183952">
    <property type="component" value="Unassembled WGS sequence"/>
</dbReference>
<gene>
    <name evidence="1" type="ORF">SAMN02745248_02446</name>
</gene>
<proteinExistence type="predicted"/>
<accession>A0A1M6S3N4</accession>
<name>A0A1M6S3N4_9CLOT</name>
<protein>
    <submittedName>
        <fullName evidence="1">Uncharacterized protein</fullName>
    </submittedName>
</protein>
<keyword evidence="2" id="KW-1185">Reference proteome</keyword>
<evidence type="ECO:0000313" key="2">
    <source>
        <dbReference type="Proteomes" id="UP000183952"/>
    </source>
</evidence>